<evidence type="ECO:0000256" key="3">
    <source>
        <dbReference type="ARBA" id="ARBA00022723"/>
    </source>
</evidence>
<dbReference type="GO" id="GO:0008270">
    <property type="term" value="F:zinc ion binding"/>
    <property type="evidence" value="ECO:0007669"/>
    <property type="project" value="UniProtKB-KW"/>
</dbReference>
<dbReference type="Gene3D" id="2.20.25.10">
    <property type="match status" value="2"/>
</dbReference>
<organism evidence="13 14">
    <name type="scientific">Populus euphratica</name>
    <name type="common">Euphrates poplar</name>
    <dbReference type="NCBI Taxonomy" id="75702"/>
    <lineage>
        <taxon>Eukaryota</taxon>
        <taxon>Viridiplantae</taxon>
        <taxon>Streptophyta</taxon>
        <taxon>Embryophyta</taxon>
        <taxon>Tracheophyta</taxon>
        <taxon>Spermatophyta</taxon>
        <taxon>Magnoliopsida</taxon>
        <taxon>eudicotyledons</taxon>
        <taxon>Gunneridae</taxon>
        <taxon>Pentapetalae</taxon>
        <taxon>rosids</taxon>
        <taxon>fabids</taxon>
        <taxon>Malpighiales</taxon>
        <taxon>Salicaceae</taxon>
        <taxon>Saliceae</taxon>
        <taxon>Populus</taxon>
    </lineage>
</organism>
<dbReference type="PANTHER" id="PTHR11239:SF1">
    <property type="entry name" value="DNA-DIRECTED RNA POLYMERASE II SUBUNIT RPB9"/>
    <property type="match status" value="1"/>
</dbReference>
<dbReference type="Pfam" id="PF02150">
    <property type="entry name" value="Zn_ribbon_RPB9"/>
    <property type="match status" value="1"/>
</dbReference>
<dbReference type="GO" id="GO:0003899">
    <property type="term" value="F:DNA-directed RNA polymerase activity"/>
    <property type="evidence" value="ECO:0007669"/>
    <property type="project" value="InterPro"/>
</dbReference>
<evidence type="ECO:0000256" key="11">
    <source>
        <dbReference type="RuleBase" id="RU003474"/>
    </source>
</evidence>
<dbReference type="InterPro" id="IPR012164">
    <property type="entry name" value="Rpa12/Rpb9/Rpc10/TFS"/>
</dbReference>
<dbReference type="PROSITE" id="PS51133">
    <property type="entry name" value="ZF_TFIIS_2"/>
    <property type="match status" value="1"/>
</dbReference>
<keyword evidence="4 10" id="KW-0863">Zinc-finger</keyword>
<evidence type="ECO:0000256" key="9">
    <source>
        <dbReference type="PIRSR" id="PIRSR005586-1"/>
    </source>
</evidence>
<keyword evidence="2 8" id="KW-0240">DNA-directed RNA polymerase</keyword>
<keyword evidence="13" id="KW-1185">Reference proteome</keyword>
<reference evidence="14" key="1">
    <citation type="submission" date="2025-08" db="UniProtKB">
        <authorList>
            <consortium name="RefSeq"/>
        </authorList>
    </citation>
    <scope>IDENTIFICATION</scope>
</reference>
<dbReference type="CDD" id="cd10508">
    <property type="entry name" value="Zn-ribbon_RPB9"/>
    <property type="match status" value="1"/>
</dbReference>
<feature type="binding site" evidence="9">
    <location>
        <position position="76"/>
    </location>
    <ligand>
        <name>Zn(2+)</name>
        <dbReference type="ChEBI" id="CHEBI:29105"/>
        <label>2</label>
    </ligand>
</feature>
<evidence type="ECO:0000256" key="8">
    <source>
        <dbReference type="PIRNR" id="PIRNR005586"/>
    </source>
</evidence>
<dbReference type="GO" id="GO:0005665">
    <property type="term" value="C:RNA polymerase II, core complex"/>
    <property type="evidence" value="ECO:0007669"/>
    <property type="project" value="TreeGrafter"/>
</dbReference>
<evidence type="ECO:0000256" key="5">
    <source>
        <dbReference type="ARBA" id="ARBA00022833"/>
    </source>
</evidence>
<dbReference type="Pfam" id="PF01096">
    <property type="entry name" value="Zn_ribbon_TFIIS"/>
    <property type="match status" value="1"/>
</dbReference>
<comment type="similarity">
    <text evidence="8 11">Belongs to the archaeal rpoM/eukaryotic RPA12/RPB9/RPC11 RNA polymerase family.</text>
</comment>
<feature type="binding site" evidence="9">
    <location>
        <position position="104"/>
    </location>
    <ligand>
        <name>Zn(2+)</name>
        <dbReference type="ChEBI" id="CHEBI:29105"/>
        <label>2</label>
    </ligand>
</feature>
<dbReference type="Proteomes" id="UP000694918">
    <property type="component" value="Unplaced"/>
</dbReference>
<evidence type="ECO:0000256" key="10">
    <source>
        <dbReference type="PROSITE-ProRule" id="PRU00472"/>
    </source>
</evidence>
<accession>A0AAJ6TG25</accession>
<dbReference type="SMART" id="SM00440">
    <property type="entry name" value="ZnF_C2C2"/>
    <property type="match status" value="1"/>
</dbReference>
<dbReference type="GO" id="GO:0006367">
    <property type="term" value="P:transcription initiation at RNA polymerase II promoter"/>
    <property type="evidence" value="ECO:0007669"/>
    <property type="project" value="TreeGrafter"/>
</dbReference>
<dbReference type="KEGG" id="peu:105115018"/>
<feature type="binding site" evidence="9">
    <location>
        <position position="29"/>
    </location>
    <ligand>
        <name>Zn(2+)</name>
        <dbReference type="ChEBI" id="CHEBI:29105"/>
        <label>1</label>
    </ligand>
</feature>
<evidence type="ECO:0000256" key="4">
    <source>
        <dbReference type="ARBA" id="ARBA00022771"/>
    </source>
</evidence>
<dbReference type="GO" id="GO:0005730">
    <property type="term" value="C:nucleolus"/>
    <property type="evidence" value="ECO:0007669"/>
    <property type="project" value="UniProtKB-SubCell"/>
</dbReference>
<dbReference type="SMART" id="SM00661">
    <property type="entry name" value="RPOL9"/>
    <property type="match status" value="1"/>
</dbReference>
<evidence type="ECO:0000256" key="6">
    <source>
        <dbReference type="ARBA" id="ARBA00023163"/>
    </source>
</evidence>
<keyword evidence="7 8" id="KW-0539">Nucleus</keyword>
<protein>
    <recommendedName>
        <fullName evidence="8">DNA-directed RNA polymerase subunit</fullName>
    </recommendedName>
</protein>
<evidence type="ECO:0000256" key="7">
    <source>
        <dbReference type="ARBA" id="ARBA00023242"/>
    </source>
</evidence>
<dbReference type="InterPro" id="IPR001529">
    <property type="entry name" value="Zn_ribbon_RPB9"/>
</dbReference>
<evidence type="ECO:0000313" key="14">
    <source>
        <dbReference type="RefSeq" id="XP_011010086.1"/>
    </source>
</evidence>
<dbReference type="InterPro" id="IPR034012">
    <property type="entry name" value="Zn_ribbon_RPB9_C"/>
</dbReference>
<dbReference type="RefSeq" id="XP_011010086.1">
    <property type="nucleotide sequence ID" value="XM_011011784.1"/>
</dbReference>
<dbReference type="GeneID" id="105115018"/>
<comment type="function">
    <text evidence="8">DNA-dependent RNA polymerase catalyzes the transcription of DNA into RNA using the four ribonucleoside triphosphates as substrates.</text>
</comment>
<dbReference type="SUPFAM" id="SSF57783">
    <property type="entry name" value="Zinc beta-ribbon"/>
    <property type="match status" value="2"/>
</dbReference>
<dbReference type="GO" id="GO:0001193">
    <property type="term" value="P:maintenance of transcriptional fidelity during transcription elongation by RNA polymerase II"/>
    <property type="evidence" value="ECO:0007669"/>
    <property type="project" value="TreeGrafter"/>
</dbReference>
<dbReference type="PIRSF" id="PIRSF005586">
    <property type="entry name" value="RNApol_RpoM"/>
    <property type="match status" value="1"/>
</dbReference>
<dbReference type="FunFam" id="2.20.25.10:FF:000004">
    <property type="entry name" value="DNA-directed RNA polymerase subunit"/>
    <property type="match status" value="1"/>
</dbReference>
<feature type="domain" description="TFIIS-type" evidence="12">
    <location>
        <begin position="68"/>
        <end position="109"/>
    </location>
</feature>
<dbReference type="AlphaFoldDB" id="A0AAJ6TG25"/>
<feature type="binding site" evidence="9">
    <location>
        <position position="99"/>
    </location>
    <ligand>
        <name>Zn(2+)</name>
        <dbReference type="ChEBI" id="CHEBI:29105"/>
        <label>2</label>
    </ligand>
</feature>
<dbReference type="GO" id="GO:0003676">
    <property type="term" value="F:nucleic acid binding"/>
    <property type="evidence" value="ECO:0007669"/>
    <property type="project" value="InterPro"/>
</dbReference>
<dbReference type="GO" id="GO:0006283">
    <property type="term" value="P:transcription-coupled nucleotide-excision repair"/>
    <property type="evidence" value="ECO:0007669"/>
    <property type="project" value="TreeGrafter"/>
</dbReference>
<sequence length="110" mass="12648">MNKVEISNNILYPKEDKKQKILLYACRNCDHQEVAGNNRVYRNEIYHYAAEYTQVLQDVASDPALPRTKSVCCAVCGYGEAVFLQATSRDEGMTMFYVCCNPNCGHRWRD</sequence>
<keyword evidence="5 9" id="KW-0862">Zinc</keyword>
<gene>
    <name evidence="14" type="primary">LOC105115018</name>
</gene>
<dbReference type="InterPro" id="IPR001222">
    <property type="entry name" value="Znf_TFIIS"/>
</dbReference>
<keyword evidence="3 9" id="KW-0479">Metal-binding</keyword>
<comment type="subcellular location">
    <subcellularLocation>
        <location evidence="1">Nucleus</location>
        <location evidence="1">Nucleolus</location>
    </subcellularLocation>
</comment>
<dbReference type="PANTHER" id="PTHR11239">
    <property type="entry name" value="DNA-DIRECTED RNA POLYMERASE"/>
    <property type="match status" value="1"/>
</dbReference>
<evidence type="ECO:0000256" key="2">
    <source>
        <dbReference type="ARBA" id="ARBA00022478"/>
    </source>
</evidence>
<feature type="binding site" evidence="9">
    <location>
        <position position="72"/>
    </location>
    <ligand>
        <name>Zn(2+)</name>
        <dbReference type="ChEBI" id="CHEBI:29105"/>
        <label>2</label>
    </ligand>
</feature>
<evidence type="ECO:0000313" key="13">
    <source>
        <dbReference type="Proteomes" id="UP000694918"/>
    </source>
</evidence>
<evidence type="ECO:0000259" key="12">
    <source>
        <dbReference type="PROSITE" id="PS51133"/>
    </source>
</evidence>
<evidence type="ECO:0000256" key="1">
    <source>
        <dbReference type="ARBA" id="ARBA00004604"/>
    </source>
</evidence>
<keyword evidence="6 8" id="KW-0804">Transcription</keyword>
<proteinExistence type="inferred from homology"/>
<feature type="binding site" evidence="9">
    <location>
        <position position="26"/>
    </location>
    <ligand>
        <name>Zn(2+)</name>
        <dbReference type="ChEBI" id="CHEBI:29105"/>
        <label>1</label>
    </ligand>
</feature>
<name>A0AAJ6TG25_POPEU</name>